<keyword evidence="3" id="KW-0731">Sigma factor</keyword>
<organism evidence="8 9">
    <name type="scientific">Spirosoma sordidisoli</name>
    <dbReference type="NCBI Taxonomy" id="2502893"/>
    <lineage>
        <taxon>Bacteria</taxon>
        <taxon>Pseudomonadati</taxon>
        <taxon>Bacteroidota</taxon>
        <taxon>Cytophagia</taxon>
        <taxon>Cytophagales</taxon>
        <taxon>Cytophagaceae</taxon>
        <taxon>Spirosoma</taxon>
    </lineage>
</organism>
<dbReference type="RefSeq" id="WP_077921353.1">
    <property type="nucleotide sequence ID" value="NZ_SBLB01000006.1"/>
</dbReference>
<gene>
    <name evidence="8" type="ORF">EQG79_21710</name>
</gene>
<dbReference type="GO" id="GO:0003677">
    <property type="term" value="F:DNA binding"/>
    <property type="evidence" value="ECO:0007669"/>
    <property type="project" value="UniProtKB-KW"/>
</dbReference>
<evidence type="ECO:0000259" key="6">
    <source>
        <dbReference type="Pfam" id="PF04542"/>
    </source>
</evidence>
<evidence type="ECO:0000256" key="4">
    <source>
        <dbReference type="ARBA" id="ARBA00023125"/>
    </source>
</evidence>
<dbReference type="CDD" id="cd06171">
    <property type="entry name" value="Sigma70_r4"/>
    <property type="match status" value="1"/>
</dbReference>
<evidence type="ECO:0000313" key="8">
    <source>
        <dbReference type="EMBL" id="RYC68074.1"/>
    </source>
</evidence>
<evidence type="ECO:0000256" key="2">
    <source>
        <dbReference type="ARBA" id="ARBA00023015"/>
    </source>
</evidence>
<dbReference type="SUPFAM" id="SSF88659">
    <property type="entry name" value="Sigma3 and sigma4 domains of RNA polymerase sigma factors"/>
    <property type="match status" value="1"/>
</dbReference>
<evidence type="ECO:0000256" key="5">
    <source>
        <dbReference type="ARBA" id="ARBA00023163"/>
    </source>
</evidence>
<dbReference type="AlphaFoldDB" id="A0A4Q2UG45"/>
<dbReference type="InterPro" id="IPR036388">
    <property type="entry name" value="WH-like_DNA-bd_sf"/>
</dbReference>
<dbReference type="EMBL" id="SBLB01000006">
    <property type="protein sequence ID" value="RYC68074.1"/>
    <property type="molecule type" value="Genomic_DNA"/>
</dbReference>
<dbReference type="InterPro" id="IPR013249">
    <property type="entry name" value="RNA_pol_sigma70_r4_t2"/>
</dbReference>
<reference evidence="8 9" key="1">
    <citation type="submission" date="2019-01" db="EMBL/GenBank/DDBJ databases">
        <title>Spirosoma flava sp. nov., a propanil-degrading bacterium isolated from herbicide-contaminated soil.</title>
        <authorList>
            <person name="Zhang L."/>
            <person name="Jiang J.-D."/>
        </authorList>
    </citation>
    <scope>NUCLEOTIDE SEQUENCE [LARGE SCALE GENOMIC DNA]</scope>
    <source>
        <strain evidence="8 9">TY50</strain>
    </source>
</reference>
<dbReference type="GO" id="GO:0016987">
    <property type="term" value="F:sigma factor activity"/>
    <property type="evidence" value="ECO:0007669"/>
    <property type="project" value="UniProtKB-KW"/>
</dbReference>
<proteinExistence type="inferred from homology"/>
<dbReference type="PANTHER" id="PTHR43133">
    <property type="entry name" value="RNA POLYMERASE ECF-TYPE SIGMA FACTO"/>
    <property type="match status" value="1"/>
</dbReference>
<evidence type="ECO:0000313" key="9">
    <source>
        <dbReference type="Proteomes" id="UP000290407"/>
    </source>
</evidence>
<dbReference type="PANTHER" id="PTHR43133:SF8">
    <property type="entry name" value="RNA POLYMERASE SIGMA FACTOR HI_1459-RELATED"/>
    <property type="match status" value="1"/>
</dbReference>
<accession>A0A4Q2UG45</accession>
<comment type="caution">
    <text evidence="8">The sequence shown here is derived from an EMBL/GenBank/DDBJ whole genome shotgun (WGS) entry which is preliminary data.</text>
</comment>
<dbReference type="InterPro" id="IPR007627">
    <property type="entry name" value="RNA_pol_sigma70_r2"/>
</dbReference>
<dbReference type="InterPro" id="IPR013325">
    <property type="entry name" value="RNA_pol_sigma_r2"/>
</dbReference>
<dbReference type="Pfam" id="PF04542">
    <property type="entry name" value="Sigma70_r2"/>
    <property type="match status" value="1"/>
</dbReference>
<evidence type="ECO:0000256" key="1">
    <source>
        <dbReference type="ARBA" id="ARBA00010641"/>
    </source>
</evidence>
<evidence type="ECO:0000256" key="3">
    <source>
        <dbReference type="ARBA" id="ARBA00023082"/>
    </source>
</evidence>
<dbReference type="NCBIfam" id="TIGR02937">
    <property type="entry name" value="sigma70-ECF"/>
    <property type="match status" value="1"/>
</dbReference>
<dbReference type="InterPro" id="IPR013324">
    <property type="entry name" value="RNA_pol_sigma_r3/r4-like"/>
</dbReference>
<protein>
    <submittedName>
        <fullName evidence="8">RNA polymerase sigma factor</fullName>
    </submittedName>
</protein>
<sequence length="184" mass="21620">MKPALNDEEVIRQYRNTNPNECFELLYNRYVRKVYNRCYSMTKNSEQAQDYTHDIFLRMFAHLDRFQERSSFSTWLYSISYNYCIDQIKRSNRLATTGLDQETEYAVAQSADGESAENNLQQLAKAMESIAPQEALILRMKYQEGLDVLQIAKKLNLKESAVKMRLKRSRDKVRTLCEASLWAS</sequence>
<dbReference type="Gene3D" id="1.10.1740.10">
    <property type="match status" value="1"/>
</dbReference>
<dbReference type="Proteomes" id="UP000290407">
    <property type="component" value="Unassembled WGS sequence"/>
</dbReference>
<dbReference type="SUPFAM" id="SSF88946">
    <property type="entry name" value="Sigma2 domain of RNA polymerase sigma factors"/>
    <property type="match status" value="1"/>
</dbReference>
<dbReference type="InterPro" id="IPR014284">
    <property type="entry name" value="RNA_pol_sigma-70_dom"/>
</dbReference>
<dbReference type="GO" id="GO:0006352">
    <property type="term" value="P:DNA-templated transcription initiation"/>
    <property type="evidence" value="ECO:0007669"/>
    <property type="project" value="InterPro"/>
</dbReference>
<keyword evidence="4" id="KW-0238">DNA-binding</keyword>
<feature type="domain" description="RNA polymerase sigma-70 region 2" evidence="6">
    <location>
        <begin position="26"/>
        <end position="93"/>
    </location>
</feature>
<dbReference type="Gene3D" id="1.10.10.10">
    <property type="entry name" value="Winged helix-like DNA-binding domain superfamily/Winged helix DNA-binding domain"/>
    <property type="match status" value="1"/>
</dbReference>
<comment type="similarity">
    <text evidence="1">Belongs to the sigma-70 factor family. ECF subfamily.</text>
</comment>
<dbReference type="Pfam" id="PF08281">
    <property type="entry name" value="Sigma70_r4_2"/>
    <property type="match status" value="1"/>
</dbReference>
<evidence type="ECO:0000259" key="7">
    <source>
        <dbReference type="Pfam" id="PF08281"/>
    </source>
</evidence>
<dbReference type="InterPro" id="IPR039425">
    <property type="entry name" value="RNA_pol_sigma-70-like"/>
</dbReference>
<name>A0A4Q2UG45_9BACT</name>
<keyword evidence="9" id="KW-1185">Reference proteome</keyword>
<keyword evidence="2" id="KW-0805">Transcription regulation</keyword>
<keyword evidence="5" id="KW-0804">Transcription</keyword>
<feature type="domain" description="RNA polymerase sigma factor 70 region 4 type 2" evidence="7">
    <location>
        <begin position="121"/>
        <end position="172"/>
    </location>
</feature>